<protein>
    <recommendedName>
        <fullName evidence="9">Glycosyltransferase RgtA/B/C/D-like domain-containing protein</fullName>
    </recommendedName>
</protein>
<evidence type="ECO:0000313" key="10">
    <source>
        <dbReference type="EMBL" id="MDH6181729.1"/>
    </source>
</evidence>
<feature type="domain" description="Glycosyltransferase RgtA/B/C/D-like" evidence="9">
    <location>
        <begin position="109"/>
        <end position="247"/>
    </location>
</feature>
<keyword evidence="5 8" id="KW-0812">Transmembrane</keyword>
<gene>
    <name evidence="10" type="ORF">M2152_001911</name>
</gene>
<keyword evidence="3" id="KW-0328">Glycosyltransferase</keyword>
<proteinExistence type="predicted"/>
<evidence type="ECO:0000256" key="1">
    <source>
        <dbReference type="ARBA" id="ARBA00004651"/>
    </source>
</evidence>
<dbReference type="EMBL" id="JARXVQ010000001">
    <property type="protein sequence ID" value="MDH6181729.1"/>
    <property type="molecule type" value="Genomic_DNA"/>
</dbReference>
<comment type="subcellular location">
    <subcellularLocation>
        <location evidence="1">Cell membrane</location>
        <topology evidence="1">Multi-pass membrane protein</topology>
    </subcellularLocation>
</comment>
<organism evidence="10 11">
    <name type="scientific">Antiquaquibacter oligotrophicus</name>
    <dbReference type="NCBI Taxonomy" id="2880260"/>
    <lineage>
        <taxon>Bacteria</taxon>
        <taxon>Bacillati</taxon>
        <taxon>Actinomycetota</taxon>
        <taxon>Actinomycetes</taxon>
        <taxon>Micrococcales</taxon>
        <taxon>Microbacteriaceae</taxon>
        <taxon>Antiquaquibacter</taxon>
    </lineage>
</organism>
<feature type="transmembrane region" description="Helical" evidence="8">
    <location>
        <begin position="78"/>
        <end position="97"/>
    </location>
</feature>
<evidence type="ECO:0000256" key="7">
    <source>
        <dbReference type="ARBA" id="ARBA00023136"/>
    </source>
</evidence>
<evidence type="ECO:0000256" key="4">
    <source>
        <dbReference type="ARBA" id="ARBA00022679"/>
    </source>
</evidence>
<dbReference type="PANTHER" id="PTHR33908:SF11">
    <property type="entry name" value="MEMBRANE PROTEIN"/>
    <property type="match status" value="1"/>
</dbReference>
<feature type="transmembrane region" description="Helical" evidence="8">
    <location>
        <begin position="310"/>
        <end position="329"/>
    </location>
</feature>
<keyword evidence="11" id="KW-1185">Reference proteome</keyword>
<keyword evidence="7 8" id="KW-0472">Membrane</keyword>
<sequence>MTSRSTPRTWLRGSTIVVLAAVLVGGILRILGTRWGLPYGLHPDEWTIVQGAVDMAARNSFEPSLFLRPDHVEIKLSYLAYTLYSVGLHGMPVPVAYASDPGTFLLISRLITAILGTAMIAVAAAIGRRFSRSVGAIAAVLFALFPPFVQHSHYATPDIPLALASMVVMLALMYYVSRPGLVSLLVASAGVSISIAIKYPGAISAVMIAIVVVVVALRDRRPLRILGHGAAAIAGVVVFLFVISPVLFTNITGVVTAIQKEARTEHSGADGLGWGGNMLFYAESYVVVAGVLLTLASILGVVLAIRMRRLIALPLALGFVTWIILSVVALHWERWAIPMFLSPLLFAAIGGWYVYRFVGQRWDARRWRTPVAAAVAVLVLLNLGTGSIAVVARLLAPDSRIESAQAYADFGVTRTTAVDEGFSPLVPNGPMFLDDFVRWEGDRVVPIDDEREFFALSSCVHDRFWTAEKYADERAMYDAIRADYPLVLQVDVVPPRERTGIEPWNIVSAISETAAFARGELGGCTLEVYRITD</sequence>
<evidence type="ECO:0000256" key="8">
    <source>
        <dbReference type="SAM" id="Phobius"/>
    </source>
</evidence>
<comment type="caution">
    <text evidence="10">The sequence shown here is derived from an EMBL/GenBank/DDBJ whole genome shotgun (WGS) entry which is preliminary data.</text>
</comment>
<evidence type="ECO:0000256" key="5">
    <source>
        <dbReference type="ARBA" id="ARBA00022692"/>
    </source>
</evidence>
<feature type="transmembrane region" description="Helical" evidence="8">
    <location>
        <begin position="278"/>
        <end position="303"/>
    </location>
</feature>
<evidence type="ECO:0000259" key="9">
    <source>
        <dbReference type="Pfam" id="PF13231"/>
    </source>
</evidence>
<keyword evidence="4" id="KW-0808">Transferase</keyword>
<feature type="transmembrane region" description="Helical" evidence="8">
    <location>
        <begin position="197"/>
        <end position="217"/>
    </location>
</feature>
<evidence type="ECO:0000313" key="11">
    <source>
        <dbReference type="Proteomes" id="UP001160142"/>
    </source>
</evidence>
<keyword evidence="6 8" id="KW-1133">Transmembrane helix</keyword>
<evidence type="ECO:0000256" key="6">
    <source>
        <dbReference type="ARBA" id="ARBA00022989"/>
    </source>
</evidence>
<dbReference type="RefSeq" id="WP_322134035.1">
    <property type="nucleotide sequence ID" value="NZ_CP085036.1"/>
</dbReference>
<feature type="transmembrane region" description="Helical" evidence="8">
    <location>
        <begin position="161"/>
        <end position="177"/>
    </location>
</feature>
<dbReference type="InterPro" id="IPR038731">
    <property type="entry name" value="RgtA/B/C-like"/>
</dbReference>
<accession>A0ABT6KPE7</accession>
<reference evidence="10 11" key="1">
    <citation type="submission" date="2023-04" db="EMBL/GenBank/DDBJ databases">
        <title>Genome Encyclopedia of Bacteria and Archaea VI: Functional Genomics of Type Strains.</title>
        <authorList>
            <person name="Whitman W."/>
        </authorList>
    </citation>
    <scope>NUCLEOTIDE SEQUENCE [LARGE SCALE GENOMIC DNA]</scope>
    <source>
        <strain evidence="10 11">SG_E_30_P1</strain>
    </source>
</reference>
<feature type="transmembrane region" description="Helical" evidence="8">
    <location>
        <begin position="9"/>
        <end position="31"/>
    </location>
</feature>
<feature type="transmembrane region" description="Helical" evidence="8">
    <location>
        <begin position="370"/>
        <end position="395"/>
    </location>
</feature>
<evidence type="ECO:0000256" key="3">
    <source>
        <dbReference type="ARBA" id="ARBA00022676"/>
    </source>
</evidence>
<dbReference type="InterPro" id="IPR050297">
    <property type="entry name" value="LipidA_mod_glycosyltrf_83"/>
</dbReference>
<feature type="transmembrane region" description="Helical" evidence="8">
    <location>
        <begin position="229"/>
        <end position="258"/>
    </location>
</feature>
<feature type="transmembrane region" description="Helical" evidence="8">
    <location>
        <begin position="104"/>
        <end position="126"/>
    </location>
</feature>
<feature type="transmembrane region" description="Helical" evidence="8">
    <location>
        <begin position="132"/>
        <end position="149"/>
    </location>
</feature>
<evidence type="ECO:0000256" key="2">
    <source>
        <dbReference type="ARBA" id="ARBA00022475"/>
    </source>
</evidence>
<dbReference type="Proteomes" id="UP001160142">
    <property type="component" value="Unassembled WGS sequence"/>
</dbReference>
<name>A0ABT6KPE7_9MICO</name>
<feature type="transmembrane region" description="Helical" evidence="8">
    <location>
        <begin position="335"/>
        <end position="358"/>
    </location>
</feature>
<keyword evidence="2" id="KW-1003">Cell membrane</keyword>
<dbReference type="Pfam" id="PF13231">
    <property type="entry name" value="PMT_2"/>
    <property type="match status" value="1"/>
</dbReference>
<dbReference type="PANTHER" id="PTHR33908">
    <property type="entry name" value="MANNOSYLTRANSFERASE YKCB-RELATED"/>
    <property type="match status" value="1"/>
</dbReference>